<accession>A0A0P7XA73</accession>
<feature type="domain" description="TRAP C4-dicarboxylate transport system permease DctM subunit" evidence="8">
    <location>
        <begin position="11"/>
        <end position="423"/>
    </location>
</feature>
<dbReference type="PATRIC" id="fig|1653334.4.peg.3187"/>
<reference evidence="10 12" key="2">
    <citation type="submission" date="2016-08" db="EMBL/GenBank/DDBJ databases">
        <authorList>
            <person name="Varghese N."/>
            <person name="Submissions Spin"/>
        </authorList>
    </citation>
    <scope>NUCLEOTIDE SEQUENCE [LARGE SCALE GENOMIC DNA]</scope>
    <source>
        <strain evidence="10 12">HL-109</strain>
    </source>
</reference>
<evidence type="ECO:0000256" key="5">
    <source>
        <dbReference type="ARBA" id="ARBA00022989"/>
    </source>
</evidence>
<gene>
    <name evidence="10" type="ORF">GA0071312_0461</name>
    <name evidence="9" type="ORF">HLUCCO17_02925</name>
</gene>
<dbReference type="Proteomes" id="UP000182800">
    <property type="component" value="Unassembled WGS sequence"/>
</dbReference>
<dbReference type="PIRSF" id="PIRSF006066">
    <property type="entry name" value="HI0050"/>
    <property type="match status" value="1"/>
</dbReference>
<evidence type="ECO:0000313" key="12">
    <source>
        <dbReference type="Proteomes" id="UP000182800"/>
    </source>
</evidence>
<feature type="transmembrane region" description="Helical" evidence="7">
    <location>
        <begin position="172"/>
        <end position="200"/>
    </location>
</feature>
<sequence>MDLLTQSIILIVLLFAFLGGGLWVAMALAALGLVSITMFSSAPAGLIMSTSIWGGTATWTVASLPLFVWMGEILFRTKLSEDMFAGLAPWLGRLPGRLMHVNILGCAVFAAVSGSSAATAMTVGKMSIPELSRRGYDEKLIIGSLAGSGTLGLLIPPSIILIVYGVSAEVSIVQLFIAGILPGVMVASLFMLYVGGWALLNPSKIPVSDIRMTLKQKLWSSRRLIPVILLITFVIGSIYRGWATATEAAAIGVAGALILSALTGSLNRHTFSASLMGATRTSCMIIFIYAGAAFLSVAMGYTGIPRALAMLIQEMQLSPYMLLVALTLLFVILGCFLDGISVVVLTTAVILPMVQAAGIDLIWFGIYLVLVVEMSQITPPVGFNLFVLQGLTGRNLLYIARAALPFFFLMIVAIILLTIFPGIATWLPEQATARP</sequence>
<proteinExistence type="inferred from homology"/>
<reference evidence="9 11" key="1">
    <citation type="submission" date="2015-09" db="EMBL/GenBank/DDBJ databases">
        <title>Identification and resolution of microdiversity through metagenomic sequencing of parallel consortia.</title>
        <authorList>
            <person name="Nelson W.C."/>
            <person name="Romine M.F."/>
            <person name="Lindemann S.R."/>
        </authorList>
    </citation>
    <scope>NUCLEOTIDE SEQUENCE [LARGE SCALE GENOMIC DNA]</scope>
    <source>
        <strain evidence="9">HL-109</strain>
    </source>
</reference>
<dbReference type="AlphaFoldDB" id="A0A0P7XA73"/>
<feature type="transmembrane region" description="Helical" evidence="7">
    <location>
        <begin position="6"/>
        <end position="34"/>
    </location>
</feature>
<dbReference type="GO" id="GO:0022857">
    <property type="term" value="F:transmembrane transporter activity"/>
    <property type="evidence" value="ECO:0007669"/>
    <property type="project" value="UniProtKB-UniRule"/>
</dbReference>
<dbReference type="RefSeq" id="WP_074443448.1">
    <property type="nucleotide sequence ID" value="NZ_FMBM01000001.1"/>
</dbReference>
<dbReference type="EMBL" id="LJSX01000003">
    <property type="protein sequence ID" value="KPQ12129.1"/>
    <property type="molecule type" value="Genomic_DNA"/>
</dbReference>
<dbReference type="GO" id="GO:0005886">
    <property type="term" value="C:plasma membrane"/>
    <property type="evidence" value="ECO:0007669"/>
    <property type="project" value="UniProtKB-SubCell"/>
</dbReference>
<dbReference type="Proteomes" id="UP000050497">
    <property type="component" value="Unassembled WGS sequence"/>
</dbReference>
<keyword evidence="4 7" id="KW-0812">Transmembrane</keyword>
<evidence type="ECO:0000313" key="10">
    <source>
        <dbReference type="EMBL" id="SCC78732.1"/>
    </source>
</evidence>
<comment type="function">
    <text evidence="7">Part of the tripartite ATP-independent periplasmic (TRAP) transport system.</text>
</comment>
<evidence type="ECO:0000256" key="3">
    <source>
        <dbReference type="ARBA" id="ARBA00022519"/>
    </source>
</evidence>
<comment type="subunit">
    <text evidence="7">The complex comprises the extracytoplasmic solute receptor protein and the two transmembrane proteins.</text>
</comment>
<keyword evidence="6 7" id="KW-0472">Membrane</keyword>
<feature type="transmembrane region" description="Helical" evidence="7">
    <location>
        <begin position="46"/>
        <end position="70"/>
    </location>
</feature>
<feature type="transmembrane region" description="Helical" evidence="7">
    <location>
        <begin position="140"/>
        <end position="166"/>
    </location>
</feature>
<organism evidence="9 11">
    <name type="scientific">Saliniramus fredricksonii</name>
    <dbReference type="NCBI Taxonomy" id="1653334"/>
    <lineage>
        <taxon>Bacteria</taxon>
        <taxon>Pseudomonadati</taxon>
        <taxon>Pseudomonadota</taxon>
        <taxon>Alphaproteobacteria</taxon>
        <taxon>Hyphomicrobiales</taxon>
        <taxon>Salinarimonadaceae</taxon>
        <taxon>Saliniramus</taxon>
    </lineage>
</organism>
<name>A0A0P7XA73_9HYPH</name>
<keyword evidence="5 7" id="KW-1133">Transmembrane helix</keyword>
<feature type="transmembrane region" description="Helical" evidence="7">
    <location>
        <begin position="321"/>
        <end position="354"/>
    </location>
</feature>
<dbReference type="EMBL" id="FMBM01000001">
    <property type="protein sequence ID" value="SCC78732.1"/>
    <property type="molecule type" value="Genomic_DNA"/>
</dbReference>
<dbReference type="PANTHER" id="PTHR33362:SF5">
    <property type="entry name" value="C4-DICARBOXYLATE TRAP TRANSPORTER LARGE PERMEASE PROTEIN DCTM"/>
    <property type="match status" value="1"/>
</dbReference>
<keyword evidence="7" id="KW-0813">Transport</keyword>
<evidence type="ECO:0000256" key="6">
    <source>
        <dbReference type="ARBA" id="ARBA00023136"/>
    </source>
</evidence>
<evidence type="ECO:0000256" key="7">
    <source>
        <dbReference type="RuleBase" id="RU369079"/>
    </source>
</evidence>
<comment type="subcellular location">
    <subcellularLocation>
        <location evidence="1 7">Cell inner membrane</location>
        <topology evidence="1 7">Multi-pass membrane protein</topology>
    </subcellularLocation>
</comment>
<comment type="caution">
    <text evidence="7">Lacks conserved residue(s) required for the propagation of feature annotation.</text>
</comment>
<evidence type="ECO:0000256" key="1">
    <source>
        <dbReference type="ARBA" id="ARBA00004429"/>
    </source>
</evidence>
<keyword evidence="2" id="KW-1003">Cell membrane</keyword>
<dbReference type="InterPro" id="IPR010656">
    <property type="entry name" value="DctM"/>
</dbReference>
<feature type="transmembrane region" description="Helical" evidence="7">
    <location>
        <begin position="398"/>
        <end position="427"/>
    </location>
</feature>
<feature type="transmembrane region" description="Helical" evidence="7">
    <location>
        <begin position="248"/>
        <end position="266"/>
    </location>
</feature>
<dbReference type="NCBIfam" id="TIGR00786">
    <property type="entry name" value="dctM"/>
    <property type="match status" value="1"/>
</dbReference>
<dbReference type="STRING" id="1653334.GA0071312_0461"/>
<dbReference type="InterPro" id="IPR004681">
    <property type="entry name" value="TRAP_DctM"/>
</dbReference>
<evidence type="ECO:0000313" key="11">
    <source>
        <dbReference type="Proteomes" id="UP000050497"/>
    </source>
</evidence>
<keyword evidence="3 7" id="KW-0997">Cell inner membrane</keyword>
<evidence type="ECO:0000256" key="2">
    <source>
        <dbReference type="ARBA" id="ARBA00022475"/>
    </source>
</evidence>
<dbReference type="Pfam" id="PF06808">
    <property type="entry name" value="DctM"/>
    <property type="match status" value="1"/>
</dbReference>
<comment type="similarity">
    <text evidence="7">Belongs to the TRAP transporter large permease family.</text>
</comment>
<comment type="caution">
    <text evidence="9">The sequence shown here is derived from an EMBL/GenBank/DDBJ whole genome shotgun (WGS) entry which is preliminary data.</text>
</comment>
<feature type="transmembrane region" description="Helical" evidence="7">
    <location>
        <begin position="278"/>
        <end position="301"/>
    </location>
</feature>
<evidence type="ECO:0000313" key="9">
    <source>
        <dbReference type="EMBL" id="KPQ12129.1"/>
    </source>
</evidence>
<feature type="transmembrane region" description="Helical" evidence="7">
    <location>
        <begin position="221"/>
        <end position="242"/>
    </location>
</feature>
<protein>
    <recommendedName>
        <fullName evidence="7">TRAP transporter large permease protein</fullName>
    </recommendedName>
</protein>
<dbReference type="PANTHER" id="PTHR33362">
    <property type="entry name" value="SIALIC ACID TRAP TRANSPORTER PERMEASE PROTEIN SIAT-RELATED"/>
    <property type="match status" value="1"/>
</dbReference>
<evidence type="ECO:0000259" key="8">
    <source>
        <dbReference type="Pfam" id="PF06808"/>
    </source>
</evidence>
<keyword evidence="12" id="KW-1185">Reference proteome</keyword>
<dbReference type="OrthoDB" id="8043430at2"/>
<evidence type="ECO:0000256" key="4">
    <source>
        <dbReference type="ARBA" id="ARBA00022692"/>
    </source>
</evidence>